<reference evidence="3" key="3">
    <citation type="submission" date="2011-05" db="EMBL/GenBank/DDBJ databases">
        <title>Complete sequence of Methylomonas methanica MC09.</title>
        <authorList>
            <consortium name="US DOE Joint Genome Institute"/>
            <person name="Lucas S."/>
            <person name="Han J."/>
            <person name="Lapidus A."/>
            <person name="Cheng J.-F."/>
            <person name="Goodwin L."/>
            <person name="Pitluck S."/>
            <person name="Peters L."/>
            <person name="Mikhailova N."/>
            <person name="Teshima H."/>
            <person name="Han C."/>
            <person name="Tapia R."/>
            <person name="Land M."/>
            <person name="Hauser L."/>
            <person name="Kyrpides N."/>
            <person name="Ivanova N."/>
            <person name="Pagani I."/>
            <person name="Stein L."/>
            <person name="Woyke T."/>
        </authorList>
    </citation>
    <scope>NUCLEOTIDE SEQUENCE [LARGE SCALE GENOMIC DNA]</scope>
    <source>
        <strain evidence="3">MC09</strain>
    </source>
</reference>
<dbReference type="AlphaFoldDB" id="G0A5Y0"/>
<evidence type="ECO:0000313" key="2">
    <source>
        <dbReference type="EMBL" id="AEF99257.1"/>
    </source>
</evidence>
<dbReference type="Proteomes" id="UP000008888">
    <property type="component" value="Chromosome"/>
</dbReference>
<reference key="2">
    <citation type="submission" date="2011-05" db="EMBL/GenBank/DDBJ databases">
        <title>Complete genome sequence of the aerobic marine methanotroph Methylomonas methanica MC09.</title>
        <authorList>
            <person name="Boden R."/>
            <person name="Cunliffe M."/>
            <person name="Scanlan J."/>
            <person name="Moussard H."/>
            <person name="Kits K.D."/>
            <person name="Klotz M."/>
            <person name="Jetten M."/>
            <person name="Vuilleumier S."/>
            <person name="Han J."/>
            <person name="Peters L."/>
            <person name="Mikhailova N."/>
            <person name="Teshima H."/>
            <person name="Tapia R."/>
            <person name="Kyrpides N."/>
            <person name="Ivanova N."/>
            <person name="Pagani I."/>
            <person name="Cheng J.-F."/>
            <person name="Goodwin L."/>
            <person name="Han C."/>
            <person name="Hauser L."/>
            <person name="Land M."/>
            <person name="Lapidus A."/>
            <person name="Lucas S."/>
            <person name="Pitluck S."/>
            <person name="Woyke T."/>
            <person name="Stein L.Y."/>
            <person name="Murrell C."/>
        </authorList>
    </citation>
    <scope>NUCLEOTIDE SEQUENCE</scope>
    <source>
        <strain>MC09</strain>
    </source>
</reference>
<feature type="compositionally biased region" description="Acidic residues" evidence="1">
    <location>
        <begin position="194"/>
        <end position="216"/>
    </location>
</feature>
<dbReference type="OrthoDB" id="5998831at2"/>
<gene>
    <name evidence="2" type="ordered locus">Metme_0818</name>
</gene>
<name>G0A5Y0_METMM</name>
<evidence type="ECO:0000313" key="3">
    <source>
        <dbReference type="Proteomes" id="UP000008888"/>
    </source>
</evidence>
<organism evidence="2 3">
    <name type="scientific">Methylomonas methanica (strain DSM 25384 / MC09)</name>
    <dbReference type="NCBI Taxonomy" id="857087"/>
    <lineage>
        <taxon>Bacteria</taxon>
        <taxon>Pseudomonadati</taxon>
        <taxon>Pseudomonadota</taxon>
        <taxon>Gammaproteobacteria</taxon>
        <taxon>Methylococcales</taxon>
        <taxon>Methylococcaceae</taxon>
        <taxon>Methylomonas</taxon>
    </lineage>
</organism>
<dbReference type="Pfam" id="PF09849">
    <property type="entry name" value="DUF2076"/>
    <property type="match status" value="1"/>
</dbReference>
<dbReference type="STRING" id="857087.Metme_0818"/>
<proteinExistence type="predicted"/>
<dbReference type="InterPro" id="IPR018648">
    <property type="entry name" value="DUF2076"/>
</dbReference>
<dbReference type="RefSeq" id="WP_013817526.1">
    <property type="nucleotide sequence ID" value="NC_015572.1"/>
</dbReference>
<reference evidence="2 3" key="1">
    <citation type="journal article" date="2011" name="J. Bacteriol.">
        <title>Complete Genome Sequence of the Aerobic Marine Methanotroph Methylomonas methanica MC09.</title>
        <authorList>
            <person name="Boden R."/>
            <person name="Cunliffe M."/>
            <person name="Scanlan J."/>
            <person name="Moussard H."/>
            <person name="Kits K.D."/>
            <person name="Klotz M.G."/>
            <person name="Jetten M.S."/>
            <person name="Vuilleumier S."/>
            <person name="Han J."/>
            <person name="Peters L."/>
            <person name="Mikhailova N."/>
            <person name="Teshima H."/>
            <person name="Tapia R."/>
            <person name="Kyrpides N."/>
            <person name="Ivanova N."/>
            <person name="Pagani I."/>
            <person name="Cheng J.F."/>
            <person name="Goodwin L."/>
            <person name="Han C."/>
            <person name="Hauser L."/>
            <person name="Land M.L."/>
            <person name="Lapidus A."/>
            <person name="Lucas S."/>
            <person name="Pitluck S."/>
            <person name="Woyke T."/>
            <person name="Stein L."/>
            <person name="Murrell J.C."/>
        </authorList>
    </citation>
    <scope>NUCLEOTIDE SEQUENCE [LARGE SCALE GENOMIC DNA]</scope>
    <source>
        <strain evidence="2 3">MC09</strain>
    </source>
</reference>
<feature type="region of interest" description="Disordered" evidence="1">
    <location>
        <begin position="178"/>
        <end position="216"/>
    </location>
</feature>
<dbReference type="EMBL" id="CP002738">
    <property type="protein sequence ID" value="AEF99257.1"/>
    <property type="molecule type" value="Genomic_DNA"/>
</dbReference>
<dbReference type="eggNOG" id="COG3416">
    <property type="taxonomic scope" value="Bacteria"/>
</dbReference>
<dbReference type="KEGG" id="mmt:Metme_0818"/>
<protein>
    <submittedName>
        <fullName evidence="2">Putative periplasmic ligand-binding sensor protein</fullName>
    </submittedName>
</protein>
<keyword evidence="3" id="KW-1185">Reference proteome</keyword>
<accession>G0A5Y0</accession>
<dbReference type="HOGENOM" id="CLU_082335_3_0_6"/>
<evidence type="ECO:0000256" key="1">
    <source>
        <dbReference type="SAM" id="MobiDB-lite"/>
    </source>
</evidence>
<sequence>MNTEETQQLSQFLQQLVDVKLHEKDSDANRLIQEAVTHQPDAAYLLVQRCLLQNQALQSAQSQIAELKSRLQQTSAGSAAGGFLHNDPWSAPAKSAGGVPGAENYRIPNPSVSDSVRQAAPTAGAGLGSGFLGNVASTAAGVVAGSFLFQGIENLMGHHQSASGWGQQAFGGQQPEQTVINNYYGDSGEQPADTGDDYLAGDDSGDYFDDGDSDWV</sequence>